<evidence type="ECO:0000256" key="8">
    <source>
        <dbReference type="SAM" id="Phobius"/>
    </source>
</evidence>
<dbReference type="CDD" id="cd01127">
    <property type="entry name" value="TrwB_TraG_TraD_VirD4"/>
    <property type="match status" value="1"/>
</dbReference>
<dbReference type="SUPFAM" id="SSF52540">
    <property type="entry name" value="P-loop containing nucleoside triphosphate hydrolases"/>
    <property type="match status" value="1"/>
</dbReference>
<comment type="similarity">
    <text evidence="2">Belongs to the VirD4/TraG family.</text>
</comment>
<evidence type="ECO:0000256" key="2">
    <source>
        <dbReference type="ARBA" id="ARBA00008806"/>
    </source>
</evidence>
<protein>
    <submittedName>
        <fullName evidence="9">TraM recognition domain-containing protein</fullName>
    </submittedName>
</protein>
<dbReference type="InterPro" id="IPR051539">
    <property type="entry name" value="T4SS-coupling_protein"/>
</dbReference>
<dbReference type="Proteomes" id="UP001348641">
    <property type="component" value="Unassembled WGS sequence"/>
</dbReference>
<evidence type="ECO:0000256" key="6">
    <source>
        <dbReference type="ARBA" id="ARBA00023136"/>
    </source>
</evidence>
<feature type="transmembrane region" description="Helical" evidence="8">
    <location>
        <begin position="27"/>
        <end position="47"/>
    </location>
</feature>
<keyword evidence="5 8" id="KW-1133">Transmembrane helix</keyword>
<evidence type="ECO:0000313" key="9">
    <source>
        <dbReference type="EMBL" id="MEE2051797.1"/>
    </source>
</evidence>
<evidence type="ECO:0000256" key="4">
    <source>
        <dbReference type="ARBA" id="ARBA00022692"/>
    </source>
</evidence>
<keyword evidence="3" id="KW-1003">Cell membrane</keyword>
<keyword evidence="6 8" id="KW-0472">Membrane</keyword>
<evidence type="ECO:0000256" key="3">
    <source>
        <dbReference type="ARBA" id="ARBA00022475"/>
    </source>
</evidence>
<keyword evidence="4 8" id="KW-0812">Transmembrane</keyword>
<comment type="subcellular location">
    <subcellularLocation>
        <location evidence="1">Cell membrane</location>
        <topology evidence="1">Multi-pass membrane protein</topology>
    </subcellularLocation>
</comment>
<evidence type="ECO:0000313" key="10">
    <source>
        <dbReference type="Proteomes" id="UP001348641"/>
    </source>
</evidence>
<evidence type="ECO:0000256" key="5">
    <source>
        <dbReference type="ARBA" id="ARBA00022989"/>
    </source>
</evidence>
<dbReference type="Pfam" id="PF02534">
    <property type="entry name" value="T4SS-DNA_transf"/>
    <property type="match status" value="1"/>
</dbReference>
<dbReference type="InterPro" id="IPR027417">
    <property type="entry name" value="P-loop_NTPase"/>
</dbReference>
<reference evidence="9 10" key="1">
    <citation type="submission" date="2023-07" db="EMBL/GenBank/DDBJ databases">
        <authorList>
            <person name="Girao M."/>
            <person name="Carvalho M.F."/>
        </authorList>
    </citation>
    <scope>NUCLEOTIDE SEQUENCE [LARGE SCALE GENOMIC DNA]</scope>
    <source>
        <strain evidence="9 10">66/93</strain>
    </source>
</reference>
<comment type="caution">
    <text evidence="9">The sequence shown here is derived from an EMBL/GenBank/DDBJ whole genome shotgun (WGS) entry which is preliminary data.</text>
</comment>
<feature type="compositionally biased region" description="Polar residues" evidence="7">
    <location>
        <begin position="623"/>
        <end position="634"/>
    </location>
</feature>
<accession>A0ABU7KR91</accession>
<dbReference type="Gene3D" id="3.40.50.300">
    <property type="entry name" value="P-loop containing nucleotide triphosphate hydrolases"/>
    <property type="match status" value="1"/>
</dbReference>
<name>A0ABU7KR91_9ACTN</name>
<feature type="region of interest" description="Disordered" evidence="7">
    <location>
        <begin position="590"/>
        <end position="643"/>
    </location>
</feature>
<dbReference type="PANTHER" id="PTHR37937">
    <property type="entry name" value="CONJUGATIVE TRANSFER: DNA TRANSPORT"/>
    <property type="match status" value="1"/>
</dbReference>
<proteinExistence type="inferred from homology"/>
<dbReference type="InterPro" id="IPR003688">
    <property type="entry name" value="TraG/VirD4"/>
</dbReference>
<dbReference type="PANTHER" id="PTHR37937:SF1">
    <property type="entry name" value="CONJUGATIVE TRANSFER: DNA TRANSPORT"/>
    <property type="match status" value="1"/>
</dbReference>
<sequence length="643" mass="71403">MDETPVVAASSHTLGDSVSTLADLVPWWTLPLLAVLLFGASVGWVIYNGQHRQHRRTTWPIYRRARLRMWPGPGFAGRWVLGRDYGLLRAWKVAKRRRPDLARRDRVFGPRGEISVYHGKAQGFLYGLGRHKVRSTFEDNSLTVAPPQEGKSVSAVPVIWDAPGAVVVNTIRGDLLRSSAGYRATLGGEILVFNPANVGEYGSTFKWNPVEGCRAFDVAVRRAGYMVEAQTSQGMSNADFWDDQGVMYLGPLLHAADLVMGDHDDLVQDEEWADLLPEPISMRTITHWISTASLVPYEILRRHPGASRSAAEALLRFFRETPLKTRQSIVTTLGRTLRFMLDESVSNMLVPRRGDITFDAELFVRSRDSLYLISPPPEGRSPVAPLMAAFLGELFTTAVAANERHRFDRPLTMVLDEVANTVPVPLASWTSYSAGSGITLHLYTQALSQFVTRWGRDAADEIVSNCKVVKIWPTVKGESRKLLDASTGKVRLVRKDKQEYQDRKGGTKSRTVRHETWEDALPHPGRDIPDGYVVCTLREKTPTVIQPPTFWKDKRFIDHPVENLTLPPVTQRHVPEAIPELLAQIHKDTVREGATLPKPETNGTGGGGSEKRSPDKAPPLNRGGQSSHAGSGSNPLDGFEVDL</sequence>
<organism evidence="9 10">
    <name type="scientific">Nocardiopsis tropica</name>
    <dbReference type="NCBI Taxonomy" id="109330"/>
    <lineage>
        <taxon>Bacteria</taxon>
        <taxon>Bacillati</taxon>
        <taxon>Actinomycetota</taxon>
        <taxon>Actinomycetes</taxon>
        <taxon>Streptosporangiales</taxon>
        <taxon>Nocardiopsidaceae</taxon>
        <taxon>Nocardiopsis</taxon>
    </lineage>
</organism>
<evidence type="ECO:0000256" key="1">
    <source>
        <dbReference type="ARBA" id="ARBA00004651"/>
    </source>
</evidence>
<gene>
    <name evidence="9" type="ORF">Q8A49_14950</name>
</gene>
<dbReference type="EMBL" id="JAUUCC010000034">
    <property type="protein sequence ID" value="MEE2051797.1"/>
    <property type="molecule type" value="Genomic_DNA"/>
</dbReference>
<evidence type="ECO:0000256" key="7">
    <source>
        <dbReference type="SAM" id="MobiDB-lite"/>
    </source>
</evidence>
<dbReference type="RefSeq" id="WP_330158860.1">
    <property type="nucleotide sequence ID" value="NZ_BAAAJA010000022.1"/>
</dbReference>